<name>A0A9X7CGU3_BACCE</name>
<dbReference type="InterPro" id="IPR036388">
    <property type="entry name" value="WH-like_DNA-bd_sf"/>
</dbReference>
<evidence type="ECO:0000313" key="2">
    <source>
        <dbReference type="EMBL" id="PGS63022.1"/>
    </source>
</evidence>
<feature type="non-terminal residue" evidence="2">
    <location>
        <position position="45"/>
    </location>
</feature>
<dbReference type="EMBL" id="NULI01000318">
    <property type="protein sequence ID" value="PGS63022.1"/>
    <property type="molecule type" value="Genomic_DNA"/>
</dbReference>
<accession>A0A9X7CGU3</accession>
<evidence type="ECO:0000313" key="3">
    <source>
        <dbReference type="Proteomes" id="UP000224203"/>
    </source>
</evidence>
<protein>
    <recommendedName>
        <fullName evidence="1">Insertion element IS150 protein InsJ-like helix-turn-helix domain-containing protein</fullName>
    </recommendedName>
</protein>
<sequence>MHYCLKNNKDFQTTAETFQVSYQQVYRWVRNYEVGGEEALRTRLE</sequence>
<dbReference type="AlphaFoldDB" id="A0A9X7CGU3"/>
<reference evidence="2 3" key="1">
    <citation type="submission" date="2017-09" db="EMBL/GenBank/DDBJ databases">
        <title>Large-scale bioinformatics analysis of Bacillus genomes uncovers conserved roles of natural products in bacterial physiology.</title>
        <authorList>
            <consortium name="Agbiome Team Llc"/>
            <person name="Bleich R.M."/>
            <person name="Grubbs K.J."/>
            <person name="Santa Maria K.C."/>
            <person name="Allen S.E."/>
            <person name="Farag S."/>
            <person name="Shank E.A."/>
            <person name="Bowers A."/>
        </authorList>
    </citation>
    <scope>NUCLEOTIDE SEQUENCE [LARGE SCALE GENOMIC DNA]</scope>
    <source>
        <strain evidence="2 3">AFS041711</strain>
    </source>
</reference>
<feature type="domain" description="Insertion element IS150 protein InsJ-like helix-turn-helix" evidence="1">
    <location>
        <begin position="14"/>
        <end position="43"/>
    </location>
</feature>
<organism evidence="2 3">
    <name type="scientific">Bacillus cereus</name>
    <dbReference type="NCBI Taxonomy" id="1396"/>
    <lineage>
        <taxon>Bacteria</taxon>
        <taxon>Bacillati</taxon>
        <taxon>Bacillota</taxon>
        <taxon>Bacilli</taxon>
        <taxon>Bacillales</taxon>
        <taxon>Bacillaceae</taxon>
        <taxon>Bacillus</taxon>
        <taxon>Bacillus cereus group</taxon>
    </lineage>
</organism>
<dbReference type="Gene3D" id="1.10.10.10">
    <property type="entry name" value="Winged helix-like DNA-binding domain superfamily/Winged helix DNA-binding domain"/>
    <property type="match status" value="1"/>
</dbReference>
<comment type="caution">
    <text evidence="2">The sequence shown here is derived from an EMBL/GenBank/DDBJ whole genome shotgun (WGS) entry which is preliminary data.</text>
</comment>
<dbReference type="InterPro" id="IPR055247">
    <property type="entry name" value="InsJ-like_HTH"/>
</dbReference>
<dbReference type="InterPro" id="IPR010921">
    <property type="entry name" value="Trp_repressor/repl_initiator"/>
</dbReference>
<dbReference type="SUPFAM" id="SSF48295">
    <property type="entry name" value="TrpR-like"/>
    <property type="match status" value="1"/>
</dbReference>
<proteinExistence type="predicted"/>
<dbReference type="Proteomes" id="UP000224203">
    <property type="component" value="Unassembled WGS sequence"/>
</dbReference>
<evidence type="ECO:0000259" key="1">
    <source>
        <dbReference type="Pfam" id="PF13518"/>
    </source>
</evidence>
<gene>
    <name evidence="2" type="ORF">COC69_31830</name>
</gene>
<dbReference type="GO" id="GO:0043565">
    <property type="term" value="F:sequence-specific DNA binding"/>
    <property type="evidence" value="ECO:0007669"/>
    <property type="project" value="InterPro"/>
</dbReference>
<dbReference type="Pfam" id="PF13518">
    <property type="entry name" value="HTH_28"/>
    <property type="match status" value="1"/>
</dbReference>